<evidence type="ECO:0000313" key="6">
    <source>
        <dbReference type="Proteomes" id="UP001431572"/>
    </source>
</evidence>
<evidence type="ECO:0000256" key="1">
    <source>
        <dbReference type="SAM" id="MobiDB-lite"/>
    </source>
</evidence>
<feature type="compositionally biased region" description="Low complexity" evidence="1">
    <location>
        <begin position="219"/>
        <end position="233"/>
    </location>
</feature>
<accession>A0A8T7LXY8</accession>
<evidence type="ECO:0000259" key="2">
    <source>
        <dbReference type="Pfam" id="PF14238"/>
    </source>
</evidence>
<feature type="compositionally biased region" description="Polar residues" evidence="1">
    <location>
        <begin position="203"/>
        <end position="213"/>
    </location>
</feature>
<protein>
    <submittedName>
        <fullName evidence="3">DUF4340 domain-containing protein</fullName>
    </submittedName>
</protein>
<reference evidence="3 5" key="1">
    <citation type="submission" date="2020-06" db="EMBL/GenBank/DDBJ databases">
        <title>Anoxygenic phototrophic Chloroflexota member uses a Type I reaction center.</title>
        <authorList>
            <person name="Tsuji J.M."/>
            <person name="Shaw N.A."/>
            <person name="Nagashima S."/>
            <person name="Venkiteswaran J."/>
            <person name="Schiff S.L."/>
            <person name="Hanada S."/>
            <person name="Tank M."/>
            <person name="Neufeld J.D."/>
        </authorList>
    </citation>
    <scope>NUCLEOTIDE SEQUENCE [LARGE SCALE GENOMIC DNA]</scope>
    <source>
        <strain evidence="3">L227-S17</strain>
    </source>
</reference>
<organism evidence="3 5">
    <name type="scientific">Candidatus Chlorohelix allophototropha</name>
    <dbReference type="NCBI Taxonomy" id="3003348"/>
    <lineage>
        <taxon>Bacteria</taxon>
        <taxon>Bacillati</taxon>
        <taxon>Chloroflexota</taxon>
        <taxon>Chloroflexia</taxon>
        <taxon>Candidatus Chloroheliales</taxon>
        <taxon>Candidatus Chloroheliaceae</taxon>
        <taxon>Candidatus Chlorohelix</taxon>
    </lineage>
</organism>
<proteinExistence type="predicted"/>
<evidence type="ECO:0000313" key="3">
    <source>
        <dbReference type="EMBL" id="NWJ45122.1"/>
    </source>
</evidence>
<name>A0A8T7LXY8_9CHLR</name>
<dbReference type="Proteomes" id="UP001431572">
    <property type="component" value="Chromosome 1"/>
</dbReference>
<dbReference type="EMBL" id="JACATZ010000001">
    <property type="protein sequence ID" value="NWJ45122.1"/>
    <property type="molecule type" value="Genomic_DNA"/>
</dbReference>
<reference evidence="4" key="2">
    <citation type="journal article" date="2024" name="Nature">
        <title>Anoxygenic phototroph of the Chloroflexota uses a type I reaction centre.</title>
        <authorList>
            <person name="Tsuji J.M."/>
            <person name="Shaw N.A."/>
            <person name="Nagashima S."/>
            <person name="Venkiteswaran J.J."/>
            <person name="Schiff S.L."/>
            <person name="Watanabe T."/>
            <person name="Fukui M."/>
            <person name="Hanada S."/>
            <person name="Tank M."/>
            <person name="Neufeld J.D."/>
        </authorList>
    </citation>
    <scope>NUCLEOTIDE SEQUENCE</scope>
    <source>
        <strain evidence="4">L227-S17</strain>
    </source>
</reference>
<feature type="domain" description="DUF4340" evidence="2">
    <location>
        <begin position="79"/>
        <end position="176"/>
    </location>
</feature>
<dbReference type="RefSeq" id="WP_341468896.1">
    <property type="nucleotide sequence ID" value="NZ_CP128399.1"/>
</dbReference>
<feature type="compositionally biased region" description="Pro residues" evidence="1">
    <location>
        <begin position="179"/>
        <end position="200"/>
    </location>
</feature>
<dbReference type="InterPro" id="IPR025641">
    <property type="entry name" value="DUF4340"/>
</dbReference>
<evidence type="ECO:0000313" key="5">
    <source>
        <dbReference type="Proteomes" id="UP000521676"/>
    </source>
</evidence>
<keyword evidence="6" id="KW-1185">Reference proteome</keyword>
<sequence>MKRYRPAIAIAVFFAALLVVVLLTQPSPIQAPANVTPTVSAEQLKLQIISFPEKESPTRLELKRANPAKTTVFKVDGNWKVEGQDSFVLDSTTVADTVRSLSNLNGTQLVDENGTNLATAGLDKPTFEITISGSSFNKTLQVGISNTVTGAYYVKLADSNKIWALAPGLIDQLKGWVDQPPPLPPTPTPLPTLPPTPTPSPTVAASGTPDSNLTPAPTPVTTTVATTTAATTTAPPPTTK</sequence>
<evidence type="ECO:0000313" key="4">
    <source>
        <dbReference type="EMBL" id="WJW67001.1"/>
    </source>
</evidence>
<feature type="region of interest" description="Disordered" evidence="1">
    <location>
        <begin position="177"/>
        <end position="240"/>
    </location>
</feature>
<dbReference type="AlphaFoldDB" id="A0A8T7LXY8"/>
<dbReference type="Proteomes" id="UP000521676">
    <property type="component" value="Unassembled WGS sequence"/>
</dbReference>
<dbReference type="EMBL" id="CP128399">
    <property type="protein sequence ID" value="WJW67001.1"/>
    <property type="molecule type" value="Genomic_DNA"/>
</dbReference>
<dbReference type="Pfam" id="PF14238">
    <property type="entry name" value="DUF4340"/>
    <property type="match status" value="1"/>
</dbReference>
<gene>
    <name evidence="3" type="ORF">HXX08_04505</name>
    <name evidence="4" type="ORF">OZ401_000249</name>
</gene>